<dbReference type="GO" id="GO:0008988">
    <property type="term" value="F:rRNA (adenine-N6-)-methyltransferase activity"/>
    <property type="evidence" value="ECO:0007669"/>
    <property type="project" value="InterPro"/>
</dbReference>
<dbReference type="InterPro" id="IPR041370">
    <property type="entry name" value="Mlase_EEF1AKMT1/ZCCHC4"/>
</dbReference>
<dbReference type="SMART" id="SM01088">
    <property type="entry name" value="Col_cuticle_N"/>
    <property type="match status" value="1"/>
</dbReference>
<dbReference type="AlphaFoldDB" id="A0A8S1HGV2"/>
<evidence type="ECO:0000256" key="7">
    <source>
        <dbReference type="ARBA" id="ARBA00022679"/>
    </source>
</evidence>
<feature type="binding site" description="axial binding residue" evidence="17">
    <location>
        <position position="94"/>
    </location>
    <ligand>
        <name>heme b</name>
        <dbReference type="ChEBI" id="CHEBI:60344"/>
        <note>ligand shared with SDHC</note>
    </ligand>
    <ligandPart>
        <name>Fe</name>
        <dbReference type="ChEBI" id="CHEBI:18248"/>
    </ligandPart>
</feature>
<organism evidence="20 21">
    <name type="scientific">Caenorhabditis auriculariae</name>
    <dbReference type="NCBI Taxonomy" id="2777116"/>
    <lineage>
        <taxon>Eukaryota</taxon>
        <taxon>Metazoa</taxon>
        <taxon>Ecdysozoa</taxon>
        <taxon>Nematoda</taxon>
        <taxon>Chromadorea</taxon>
        <taxon>Rhabditida</taxon>
        <taxon>Rhabditina</taxon>
        <taxon>Rhabditomorpha</taxon>
        <taxon>Rhabditoidea</taxon>
        <taxon>Rhabditidae</taxon>
        <taxon>Peloderinae</taxon>
        <taxon>Caenorhabditis</taxon>
    </lineage>
</organism>
<name>A0A8S1HGV2_9PELO</name>
<dbReference type="InterPro" id="IPR039846">
    <property type="entry name" value="ZCCHC4"/>
</dbReference>
<evidence type="ECO:0000256" key="12">
    <source>
        <dbReference type="ARBA" id="ARBA00022989"/>
    </source>
</evidence>
<evidence type="ECO:0000256" key="18">
    <source>
        <dbReference type="SAM" id="Phobius"/>
    </source>
</evidence>
<keyword evidence="9" id="KW-0677">Repeat</keyword>
<evidence type="ECO:0000256" key="15">
    <source>
        <dbReference type="ARBA" id="ARBA00023157"/>
    </source>
</evidence>
<evidence type="ECO:0000256" key="4">
    <source>
        <dbReference type="ARBA" id="ARBA00011518"/>
    </source>
</evidence>
<evidence type="ECO:0000313" key="21">
    <source>
        <dbReference type="Proteomes" id="UP000835052"/>
    </source>
</evidence>
<dbReference type="Proteomes" id="UP000835052">
    <property type="component" value="Unassembled WGS sequence"/>
</dbReference>
<keyword evidence="17" id="KW-0479">Metal-binding</keyword>
<dbReference type="OrthoDB" id="431817at2759"/>
<keyword evidence="7" id="KW-0808">Transferase</keyword>
<keyword evidence="11" id="KW-0809">Transit peptide</keyword>
<dbReference type="Pfam" id="PF01484">
    <property type="entry name" value="Col_cuticle_N"/>
    <property type="match status" value="1"/>
</dbReference>
<keyword evidence="13" id="KW-0496">Mitochondrion</keyword>
<keyword evidence="15" id="KW-1015">Disulfide bond</keyword>
<evidence type="ECO:0000256" key="6">
    <source>
        <dbReference type="ARBA" id="ARBA00022603"/>
    </source>
</evidence>
<feature type="domain" description="Nematode cuticle collagen N-terminal" evidence="19">
    <location>
        <begin position="568"/>
        <end position="618"/>
    </location>
</feature>
<dbReference type="Gene3D" id="1.20.1300.10">
    <property type="entry name" value="Fumarate reductase/succinate dehydrogenase, transmembrane subunit"/>
    <property type="match status" value="1"/>
</dbReference>
<sequence length="691" mass="77972">MAGSLRHLATYQKALLAARSSPRLSTVLPANFTAIRTSTSINKDNEAFAKVHDHSTHFKIERYWAAGMLPILPASYFIHGPVMDAVLTVAITLHVHWGIQGVMADYGRPYVIGDAAAKAGKISVYILTGLLLAGLLHFNTNDVGLTRAFELKEKPIEESEPRQRGLFTVVPTTKNDEIPHCSHGPDFFACAVYRSDEAKCNFHTEVDENNKKIEKPEPEEPAPKKPRIVREIVKKDVPWDYGCIPKKLKKIPKEDTLLYCRVCNDVFANKHACICEPVKRSILRTPTRLLQPLDSQAGEAQYFFSDESLGVVLSAIDEAKVDGVLCIGAPRVIETLKIAKTEHQLFLLDYDRRHAHFFPSTQFAQYSMLVDHFFDPKSEEKLVNFFKNSGKVLIVVDPPFGAFIDPLMKSLEKIKHRFLGSRPPNSTGSFHSIIILPIYVGKHVIRNDKSFWMSDYRVTYDNHKVFSKPSKSIVRLFTDLPAKCFDLSDVEGYRFCDMCETYVTEKNQHCFKCMACTSLAGQYNHCDRCKRCVKVSYKHCRQCFEHFLSRLLLMEEKEDEIAGLRQTACFAIGLATLALSTIIIILPLLFNQAQDVQSKLEHELQFCTVQTHDLWDELAKVEEVTGQKSRLKRQYAVGYPTDNYVSGGHRSLVNNFNSGNTAEQVPSPPVSQNYETEAYISAATASVSSKN</sequence>
<feature type="binding site" evidence="16">
    <location>
        <position position="106"/>
    </location>
    <ligand>
        <name>a ubiquinone</name>
        <dbReference type="ChEBI" id="CHEBI:16389"/>
        <note>ligand shared with IP/SDHB</note>
    </ligand>
</feature>
<dbReference type="InterPro" id="IPR002486">
    <property type="entry name" value="Col_cuticle_N"/>
</dbReference>
<dbReference type="CDD" id="cd03496">
    <property type="entry name" value="SQR_TypeC_CybS"/>
    <property type="match status" value="1"/>
</dbReference>
<evidence type="ECO:0000256" key="3">
    <source>
        <dbReference type="ARBA" id="ARBA00007294"/>
    </source>
</evidence>
<evidence type="ECO:0000256" key="16">
    <source>
        <dbReference type="PIRSR" id="PIRSR607992-1"/>
    </source>
</evidence>
<dbReference type="Pfam" id="PF10237">
    <property type="entry name" value="N6-adenineMlase"/>
    <property type="match status" value="1"/>
</dbReference>
<proteinExistence type="inferred from homology"/>
<keyword evidence="14 18" id="KW-0472">Membrane</keyword>
<dbReference type="PANTHER" id="PTHR13493">
    <property type="entry name" value="ZINC FINGER CCHC DOMAIN-CONTAINING"/>
    <property type="match status" value="1"/>
</dbReference>
<evidence type="ECO:0000256" key="17">
    <source>
        <dbReference type="PIRSR" id="PIRSR607992-2"/>
    </source>
</evidence>
<evidence type="ECO:0000256" key="13">
    <source>
        <dbReference type="ARBA" id="ARBA00023128"/>
    </source>
</evidence>
<dbReference type="GO" id="GO:0042302">
    <property type="term" value="F:structural constituent of cuticle"/>
    <property type="evidence" value="ECO:0007669"/>
    <property type="project" value="InterPro"/>
</dbReference>
<evidence type="ECO:0000256" key="2">
    <source>
        <dbReference type="ARBA" id="ARBA00004496"/>
    </source>
</evidence>
<dbReference type="EMBL" id="CAJGYM010000044">
    <property type="protein sequence ID" value="CAD6194387.1"/>
    <property type="molecule type" value="Genomic_DNA"/>
</dbReference>
<dbReference type="Pfam" id="PF05328">
    <property type="entry name" value="CybS"/>
    <property type="match status" value="1"/>
</dbReference>
<evidence type="ECO:0000256" key="8">
    <source>
        <dbReference type="ARBA" id="ARBA00022692"/>
    </source>
</evidence>
<keyword evidence="17" id="KW-0408">Iron</keyword>
<evidence type="ECO:0000256" key="10">
    <source>
        <dbReference type="ARBA" id="ARBA00022792"/>
    </source>
</evidence>
<gene>
    <name evidence="20" type="ORF">CAUJ_LOCUS10306</name>
</gene>
<comment type="subcellular location">
    <subcellularLocation>
        <location evidence="2">Cytoplasm</location>
    </subcellularLocation>
    <subcellularLocation>
        <location evidence="1">Mitochondrion inner membrane</location>
        <topology evidence="1">Multi-pass membrane protein</topology>
    </subcellularLocation>
</comment>
<keyword evidence="6" id="KW-0489">Methyltransferase</keyword>
<dbReference type="GO" id="GO:0046872">
    <property type="term" value="F:metal ion binding"/>
    <property type="evidence" value="ECO:0007669"/>
    <property type="project" value="UniProtKB-KW"/>
</dbReference>
<dbReference type="PANTHER" id="PTHR13493:SF3">
    <property type="entry name" value="RRNA N6-ADENOSINE-METHYLTRANSFERASE ZCCHC4"/>
    <property type="match status" value="1"/>
</dbReference>
<evidence type="ECO:0000256" key="9">
    <source>
        <dbReference type="ARBA" id="ARBA00022737"/>
    </source>
</evidence>
<comment type="similarity">
    <text evidence="3">Belongs to the CybS family.</text>
</comment>
<feature type="transmembrane region" description="Helical" evidence="18">
    <location>
        <begin position="570"/>
        <end position="590"/>
    </location>
</feature>
<accession>A0A8S1HGV2</accession>
<comment type="caution">
    <text evidence="20">The sequence shown here is derived from an EMBL/GenBank/DDBJ whole genome shotgun (WGS) entry which is preliminary data.</text>
</comment>
<keyword evidence="21" id="KW-1185">Reference proteome</keyword>
<dbReference type="GO" id="GO:0005743">
    <property type="term" value="C:mitochondrial inner membrane"/>
    <property type="evidence" value="ECO:0007669"/>
    <property type="project" value="UniProtKB-SubCell"/>
</dbReference>
<evidence type="ECO:0000256" key="5">
    <source>
        <dbReference type="ARBA" id="ARBA00022490"/>
    </source>
</evidence>
<keyword evidence="8 18" id="KW-0812">Transmembrane</keyword>
<evidence type="ECO:0000256" key="14">
    <source>
        <dbReference type="ARBA" id="ARBA00023136"/>
    </source>
</evidence>
<comment type="subunit">
    <text evidence="4">Collagen polypeptide chains are complexed within the cuticle by disulfide bonds and other types of covalent cross-links.</text>
</comment>
<evidence type="ECO:0000256" key="11">
    <source>
        <dbReference type="ARBA" id="ARBA00022946"/>
    </source>
</evidence>
<keyword evidence="5" id="KW-0963">Cytoplasm</keyword>
<keyword evidence="12 18" id="KW-1133">Transmembrane helix</keyword>
<dbReference type="GO" id="GO:0005730">
    <property type="term" value="C:nucleolus"/>
    <property type="evidence" value="ECO:0007669"/>
    <property type="project" value="TreeGrafter"/>
</dbReference>
<evidence type="ECO:0000259" key="19">
    <source>
        <dbReference type="SMART" id="SM01088"/>
    </source>
</evidence>
<reference evidence="20" key="1">
    <citation type="submission" date="2020-10" db="EMBL/GenBank/DDBJ databases">
        <authorList>
            <person name="Kikuchi T."/>
        </authorList>
    </citation>
    <scope>NUCLEOTIDE SEQUENCE</scope>
    <source>
        <strain evidence="20">NKZ352</strain>
    </source>
</reference>
<evidence type="ECO:0000313" key="20">
    <source>
        <dbReference type="EMBL" id="CAD6194387.1"/>
    </source>
</evidence>
<protein>
    <recommendedName>
        <fullName evidence="19">Nematode cuticle collagen N-terminal domain-containing protein</fullName>
    </recommendedName>
</protein>
<keyword evidence="10" id="KW-0999">Mitochondrion inner membrane</keyword>
<evidence type="ECO:0000256" key="1">
    <source>
        <dbReference type="ARBA" id="ARBA00004448"/>
    </source>
</evidence>
<dbReference type="InterPro" id="IPR007992">
    <property type="entry name" value="CybS"/>
</dbReference>
<dbReference type="InterPro" id="IPR034804">
    <property type="entry name" value="SQR/QFR_C/D"/>
</dbReference>